<accession>A0AAN9NVJ9</accession>
<organism evidence="1 2">
    <name type="scientific">Phaseolus coccineus</name>
    <name type="common">Scarlet runner bean</name>
    <name type="synonym">Phaseolus multiflorus</name>
    <dbReference type="NCBI Taxonomy" id="3886"/>
    <lineage>
        <taxon>Eukaryota</taxon>
        <taxon>Viridiplantae</taxon>
        <taxon>Streptophyta</taxon>
        <taxon>Embryophyta</taxon>
        <taxon>Tracheophyta</taxon>
        <taxon>Spermatophyta</taxon>
        <taxon>Magnoliopsida</taxon>
        <taxon>eudicotyledons</taxon>
        <taxon>Gunneridae</taxon>
        <taxon>Pentapetalae</taxon>
        <taxon>rosids</taxon>
        <taxon>fabids</taxon>
        <taxon>Fabales</taxon>
        <taxon>Fabaceae</taxon>
        <taxon>Papilionoideae</taxon>
        <taxon>50 kb inversion clade</taxon>
        <taxon>NPAAA clade</taxon>
        <taxon>indigoferoid/millettioid clade</taxon>
        <taxon>Phaseoleae</taxon>
        <taxon>Phaseolus</taxon>
    </lineage>
</organism>
<evidence type="ECO:0000313" key="1">
    <source>
        <dbReference type="EMBL" id="KAK7379360.1"/>
    </source>
</evidence>
<keyword evidence="2" id="KW-1185">Reference proteome</keyword>
<sequence>MASEQSHRCKNSKIEVPRGGAFCVLFFTLRFELREIFSGFFRYGFCRVLCVGNRCYWFSVFVCGVSEKLGRFFGC</sequence>
<name>A0AAN9NVJ9_PHACN</name>
<dbReference type="AlphaFoldDB" id="A0AAN9NVJ9"/>
<dbReference type="Proteomes" id="UP001374584">
    <property type="component" value="Unassembled WGS sequence"/>
</dbReference>
<reference evidence="1 2" key="1">
    <citation type="submission" date="2024-01" db="EMBL/GenBank/DDBJ databases">
        <title>The genomes of 5 underutilized Papilionoideae crops provide insights into root nodulation and disease resistanc.</title>
        <authorList>
            <person name="Jiang F."/>
        </authorList>
    </citation>
    <scope>NUCLEOTIDE SEQUENCE [LARGE SCALE GENOMIC DNA]</scope>
    <source>
        <strain evidence="1">JINMINGXINNONG_FW02</strain>
        <tissue evidence="1">Leaves</tissue>
    </source>
</reference>
<proteinExistence type="predicted"/>
<comment type="caution">
    <text evidence="1">The sequence shown here is derived from an EMBL/GenBank/DDBJ whole genome shotgun (WGS) entry which is preliminary data.</text>
</comment>
<evidence type="ECO:0000313" key="2">
    <source>
        <dbReference type="Proteomes" id="UP001374584"/>
    </source>
</evidence>
<dbReference type="EMBL" id="JAYMYR010000002">
    <property type="protein sequence ID" value="KAK7379360.1"/>
    <property type="molecule type" value="Genomic_DNA"/>
</dbReference>
<gene>
    <name evidence="1" type="ORF">VNO80_04818</name>
</gene>
<protein>
    <submittedName>
        <fullName evidence="1">Uncharacterized protein</fullName>
    </submittedName>
</protein>